<proteinExistence type="predicted"/>
<reference evidence="1" key="1">
    <citation type="submission" date="2019-02" db="EMBL/GenBank/DDBJ databases">
        <authorList>
            <person name="Gruber-Vodicka R. H."/>
            <person name="Seah K. B. B."/>
        </authorList>
    </citation>
    <scope>NUCLEOTIDE SEQUENCE</scope>
    <source>
        <strain evidence="1">BECK_M6</strain>
    </source>
</reference>
<sequence length="268" mass="31236">MLALRARSEAGWARISAPVFPEFLFFRYVKQSTFLAVGVAFDAMTHGASLETYWRFAPRLKRGASWHTYRFSRNLHFSDTSRYHRPSPFDHQRHRNVLAPGNTALHPRAMKIIKIMKAMTMTMGLMRPSQSSLVPFGLSLTALLVPGRNHSRMRMAAAPRRICSQVSMIYFREIRRLILAPGTDADRRNPNGKEIDLRQRCRCRLDGFSWFYLRIGDVVRYLCLLPAHLGKRVEFDEMPVSLYRRRVMPCRFEMKLRRGIDTRGIDGW</sequence>
<organism evidence="1">
    <name type="scientific">Candidatus Kentrum sp. LFY</name>
    <dbReference type="NCBI Taxonomy" id="2126342"/>
    <lineage>
        <taxon>Bacteria</taxon>
        <taxon>Pseudomonadati</taxon>
        <taxon>Pseudomonadota</taxon>
        <taxon>Gammaproteobacteria</taxon>
        <taxon>Candidatus Kentrum</taxon>
    </lineage>
</organism>
<dbReference type="AlphaFoldDB" id="A0A450USZ0"/>
<accession>A0A450USZ0</accession>
<gene>
    <name evidence="1" type="ORF">BECKLFY1418A_GA0070994_105115</name>
</gene>
<name>A0A450USZ0_9GAMM</name>
<evidence type="ECO:0000313" key="1">
    <source>
        <dbReference type="EMBL" id="VFJ95570.1"/>
    </source>
</evidence>
<dbReference type="EMBL" id="CAADFH010000051">
    <property type="protein sequence ID" value="VFJ95570.1"/>
    <property type="molecule type" value="Genomic_DNA"/>
</dbReference>
<protein>
    <submittedName>
        <fullName evidence="1">Uncharacterized protein</fullName>
    </submittedName>
</protein>